<dbReference type="Gene3D" id="1.10.10.60">
    <property type="entry name" value="Homeodomain-like"/>
    <property type="match status" value="1"/>
</dbReference>
<reference evidence="5 6" key="1">
    <citation type="submission" date="2019-07" db="EMBL/GenBank/DDBJ databases">
        <title>Draft genome sequence of Brevibacterium aurantiacum XU54 isolated from Xinjiang China.</title>
        <authorList>
            <person name="Xu X."/>
        </authorList>
    </citation>
    <scope>NUCLEOTIDE SEQUENCE [LARGE SCALE GENOMIC DNA]</scope>
    <source>
        <strain evidence="5 6">XU54</strain>
    </source>
</reference>
<evidence type="ECO:0000259" key="4">
    <source>
        <dbReference type="PROSITE" id="PS01124"/>
    </source>
</evidence>
<organism evidence="5 6">
    <name type="scientific">Brevibacterium aurantiacum</name>
    <dbReference type="NCBI Taxonomy" id="273384"/>
    <lineage>
        <taxon>Bacteria</taxon>
        <taxon>Bacillati</taxon>
        <taxon>Actinomycetota</taxon>
        <taxon>Actinomycetes</taxon>
        <taxon>Micrococcales</taxon>
        <taxon>Brevibacteriaceae</taxon>
        <taxon>Brevibacterium</taxon>
    </lineage>
</organism>
<proteinExistence type="predicted"/>
<dbReference type="CDD" id="cd03137">
    <property type="entry name" value="GATase1_AraC_1"/>
    <property type="match status" value="1"/>
</dbReference>
<evidence type="ECO:0000313" key="5">
    <source>
        <dbReference type="EMBL" id="TSI12590.1"/>
    </source>
</evidence>
<evidence type="ECO:0000313" key="6">
    <source>
        <dbReference type="Proteomes" id="UP000316406"/>
    </source>
</evidence>
<dbReference type="SUPFAM" id="SSF52317">
    <property type="entry name" value="Class I glutamine amidotransferase-like"/>
    <property type="match status" value="1"/>
</dbReference>
<feature type="domain" description="HTH araC/xylS-type" evidence="4">
    <location>
        <begin position="220"/>
        <end position="318"/>
    </location>
</feature>
<comment type="caution">
    <text evidence="5">The sequence shown here is derived from an EMBL/GenBank/DDBJ whole genome shotgun (WGS) entry which is preliminary data.</text>
</comment>
<keyword evidence="6" id="KW-1185">Reference proteome</keyword>
<dbReference type="InterPro" id="IPR052158">
    <property type="entry name" value="INH-QAR"/>
</dbReference>
<dbReference type="SUPFAM" id="SSF46689">
    <property type="entry name" value="Homeodomain-like"/>
    <property type="match status" value="2"/>
</dbReference>
<dbReference type="AlphaFoldDB" id="A0A556C5D0"/>
<dbReference type="Pfam" id="PF01965">
    <property type="entry name" value="DJ-1_PfpI"/>
    <property type="match status" value="1"/>
</dbReference>
<dbReference type="Pfam" id="PF12833">
    <property type="entry name" value="HTH_18"/>
    <property type="match status" value="1"/>
</dbReference>
<dbReference type="GO" id="GO:0043565">
    <property type="term" value="F:sequence-specific DNA binding"/>
    <property type="evidence" value="ECO:0007669"/>
    <property type="project" value="InterPro"/>
</dbReference>
<dbReference type="PROSITE" id="PS01124">
    <property type="entry name" value="HTH_ARAC_FAMILY_2"/>
    <property type="match status" value="1"/>
</dbReference>
<dbReference type="InterPro" id="IPR018060">
    <property type="entry name" value="HTH_AraC"/>
</dbReference>
<dbReference type="PROSITE" id="PS00041">
    <property type="entry name" value="HTH_ARAC_FAMILY_1"/>
    <property type="match status" value="1"/>
</dbReference>
<keyword evidence="3" id="KW-0804">Transcription</keyword>
<dbReference type="InterPro" id="IPR002818">
    <property type="entry name" value="DJ-1/PfpI"/>
</dbReference>
<dbReference type="EMBL" id="VLTK01000015">
    <property type="protein sequence ID" value="TSI12590.1"/>
    <property type="molecule type" value="Genomic_DNA"/>
</dbReference>
<dbReference type="PANTHER" id="PTHR43130:SF3">
    <property type="entry name" value="HTH-TYPE TRANSCRIPTIONAL REGULATOR RV1931C"/>
    <property type="match status" value="1"/>
</dbReference>
<dbReference type="Gene3D" id="3.40.50.880">
    <property type="match status" value="1"/>
</dbReference>
<dbReference type="InterPro" id="IPR029062">
    <property type="entry name" value="Class_I_gatase-like"/>
</dbReference>
<protein>
    <submittedName>
        <fullName evidence="5">Helix-turn-helix domain-containing protein</fullName>
    </submittedName>
</protein>
<dbReference type="SMART" id="SM00342">
    <property type="entry name" value="HTH_ARAC"/>
    <property type="match status" value="1"/>
</dbReference>
<dbReference type="PANTHER" id="PTHR43130">
    <property type="entry name" value="ARAC-FAMILY TRANSCRIPTIONAL REGULATOR"/>
    <property type="match status" value="1"/>
</dbReference>
<name>A0A556C5D0_BREAU</name>
<dbReference type="Proteomes" id="UP000316406">
    <property type="component" value="Unassembled WGS sequence"/>
</dbReference>
<evidence type="ECO:0000256" key="3">
    <source>
        <dbReference type="ARBA" id="ARBA00023163"/>
    </source>
</evidence>
<keyword evidence="1" id="KW-0805">Transcription regulation</keyword>
<accession>A0A556C5D0</accession>
<keyword evidence="2" id="KW-0238">DNA-binding</keyword>
<sequence>MWTVAVLIREGISLFEFGVTAEVFGIDRSEAGLPLVDYRVCSDGGPGRVESKHRPSVCVESTHGLEGLADADVVIVSATLPSTGNSAEHRAIREAHANGALVVSLCSGAFILAETGVLDGLSASTHWLFEDELARRFPLVDVVSANLFTDTGRVVTGAGTAAAIDTCLHVVRRELGAAAASTIAKRMVTAPLRHGGQQQFVDWPSRVDAAGTDRGDTGLAETLDWAKARLGTNLDLAALAERSALSTRQLTRRFIAQVGTTPLKWVTHQRVQRAQELLENTDLSIDQIGHDVGYASATQLREHFRALVGTTPSAYRQSFNLGA</sequence>
<gene>
    <name evidence="5" type="ORF">FO013_19120</name>
</gene>
<dbReference type="InterPro" id="IPR009057">
    <property type="entry name" value="Homeodomain-like_sf"/>
</dbReference>
<evidence type="ECO:0000256" key="1">
    <source>
        <dbReference type="ARBA" id="ARBA00023015"/>
    </source>
</evidence>
<evidence type="ECO:0000256" key="2">
    <source>
        <dbReference type="ARBA" id="ARBA00023125"/>
    </source>
</evidence>
<dbReference type="RefSeq" id="WP_143924156.1">
    <property type="nucleotide sequence ID" value="NZ_VLTK01000015.1"/>
</dbReference>
<dbReference type="GO" id="GO:0003700">
    <property type="term" value="F:DNA-binding transcription factor activity"/>
    <property type="evidence" value="ECO:0007669"/>
    <property type="project" value="InterPro"/>
</dbReference>
<dbReference type="OrthoDB" id="3194870at2"/>
<dbReference type="InterPro" id="IPR018062">
    <property type="entry name" value="HTH_AraC-typ_CS"/>
</dbReference>